<reference evidence="1 2" key="1">
    <citation type="submission" date="2008-07" db="EMBL/GenBank/DDBJ databases">
        <authorList>
            <person name="El-Sayed N."/>
            <person name="Caler E."/>
            <person name="Inman J."/>
            <person name="Amedeo P."/>
            <person name="Hass B."/>
            <person name="Wortman J."/>
        </authorList>
    </citation>
    <scope>NUCLEOTIDE SEQUENCE [LARGE SCALE GENOMIC DNA]</scope>
    <source>
        <strain evidence="2">ATCC 50983 / TXsc</strain>
    </source>
</reference>
<evidence type="ECO:0000313" key="2">
    <source>
        <dbReference type="Proteomes" id="UP000007800"/>
    </source>
</evidence>
<sequence>TDDILIAVHIRRGDLLDRQQHRMTRNHFFAKTVAHLLTQLAPDSSAQVVVVSESWREGDHE</sequence>
<name>C5K9K2_PERM5</name>
<dbReference type="AlphaFoldDB" id="C5K9K2"/>
<gene>
    <name evidence="1" type="ORF">Pmar_PMAR006394</name>
</gene>
<keyword evidence="2" id="KW-1185">Reference proteome</keyword>
<feature type="non-terminal residue" evidence="1">
    <location>
        <position position="1"/>
    </location>
</feature>
<accession>C5K9K2</accession>
<proteinExistence type="predicted"/>
<protein>
    <submittedName>
        <fullName evidence="1">Uncharacterized protein</fullName>
    </submittedName>
</protein>
<dbReference type="Proteomes" id="UP000007800">
    <property type="component" value="Unassembled WGS sequence"/>
</dbReference>
<dbReference type="EMBL" id="GG671513">
    <property type="protein sequence ID" value="EER18774.1"/>
    <property type="molecule type" value="Genomic_DNA"/>
</dbReference>
<evidence type="ECO:0000313" key="1">
    <source>
        <dbReference type="EMBL" id="EER18774.1"/>
    </source>
</evidence>
<dbReference type="InParanoid" id="C5K9K2"/>
<organism evidence="2">
    <name type="scientific">Perkinsus marinus (strain ATCC 50983 / TXsc)</name>
    <dbReference type="NCBI Taxonomy" id="423536"/>
    <lineage>
        <taxon>Eukaryota</taxon>
        <taxon>Sar</taxon>
        <taxon>Alveolata</taxon>
        <taxon>Perkinsozoa</taxon>
        <taxon>Perkinsea</taxon>
        <taxon>Perkinsida</taxon>
        <taxon>Perkinsidae</taxon>
        <taxon>Perkinsus</taxon>
    </lineage>
</organism>
<feature type="non-terminal residue" evidence="1">
    <location>
        <position position="61"/>
    </location>
</feature>
<dbReference type="GeneID" id="9049017"/>
<dbReference type="RefSeq" id="XP_002786978.1">
    <property type="nucleotide sequence ID" value="XM_002786932.1"/>
</dbReference>